<dbReference type="InterPro" id="IPR001810">
    <property type="entry name" value="F-box_dom"/>
</dbReference>
<proteinExistence type="predicted"/>
<name>A0A2U1LZM8_ARTAN</name>
<dbReference type="PANTHER" id="PTHR34145:SF28">
    <property type="entry name" value="F-BOX DOMAIN-CONTAINING PROTEIN"/>
    <property type="match status" value="1"/>
</dbReference>
<sequence>MKNKNVMIKEDRISELPELVIENILLRLVSSKDRVRVSVLSKRWCALTASFPFFDFNCDEFVKGVYGTIYNHDARYLFYKYVEHSVSRFCCQQNLKNVHTFKLCSLFKDDVEVGIINKCLELILEKGLKVLDIDITVYPHLQEYRLPIRPSSRVSSLTSLTLSQHVLPSSLMVDDANLHSLKVLWLNKVTLDPVVTKNLTSSCPLLEKLIVEYCYGVKKFSVYGRLQNLKKFRFIDNKFNGVERIDIEAPYLYECHLSVRPCEGATSVKLGSCKQLRTLYLDGSFFPTSIGFSEFFNNFPFIENLSLSLHGQCNSLVVSSPSLRKFVLYDECDLEEIDINTPNLILFSYANECNFRNPCKFKKIDLGELNARMECHIINGVDSLWFKKLRQFLESANRFKVLKLDNSFLGKISVDFNQLKVTGLLPYELEHVELKLFQEKVLTVLDGILWCCRPRSLSLTSNFSFMSDKKRSHFLKFISAKLLQQEDKGQTNIQIEWSFPSNAETYFSWNSMMPELPDHNKLQTLTFIKEEGPFQEEEKNETVKGLQMLRLRICVIL</sequence>
<dbReference type="Pfam" id="PF00646">
    <property type="entry name" value="F-box"/>
    <property type="match status" value="1"/>
</dbReference>
<dbReference type="OrthoDB" id="1421244at2759"/>
<organism evidence="3 4">
    <name type="scientific">Artemisia annua</name>
    <name type="common">Sweet wormwood</name>
    <dbReference type="NCBI Taxonomy" id="35608"/>
    <lineage>
        <taxon>Eukaryota</taxon>
        <taxon>Viridiplantae</taxon>
        <taxon>Streptophyta</taxon>
        <taxon>Embryophyta</taxon>
        <taxon>Tracheophyta</taxon>
        <taxon>Spermatophyta</taxon>
        <taxon>Magnoliopsida</taxon>
        <taxon>eudicotyledons</taxon>
        <taxon>Gunneridae</taxon>
        <taxon>Pentapetalae</taxon>
        <taxon>asterids</taxon>
        <taxon>campanulids</taxon>
        <taxon>Asterales</taxon>
        <taxon>Asteraceae</taxon>
        <taxon>Asteroideae</taxon>
        <taxon>Anthemideae</taxon>
        <taxon>Artemisiinae</taxon>
        <taxon>Artemisia</taxon>
    </lineage>
</organism>
<dbReference type="Gene3D" id="3.80.10.10">
    <property type="entry name" value="Ribonuclease Inhibitor"/>
    <property type="match status" value="1"/>
</dbReference>
<dbReference type="AlphaFoldDB" id="A0A2U1LZM8"/>
<dbReference type="Pfam" id="PF23622">
    <property type="entry name" value="LRR_At1g61320_AtMIF1"/>
    <property type="match status" value="1"/>
</dbReference>
<dbReference type="EMBL" id="PKPP01007081">
    <property type="protein sequence ID" value="PWA54420.1"/>
    <property type="molecule type" value="Genomic_DNA"/>
</dbReference>
<dbReference type="Gene3D" id="1.20.1280.50">
    <property type="match status" value="1"/>
</dbReference>
<accession>A0A2U1LZM8</accession>
<reference evidence="3 4" key="1">
    <citation type="journal article" date="2018" name="Mol. Plant">
        <title>The genome of Artemisia annua provides insight into the evolution of Asteraceae family and artemisinin biosynthesis.</title>
        <authorList>
            <person name="Shen Q."/>
            <person name="Zhang L."/>
            <person name="Liao Z."/>
            <person name="Wang S."/>
            <person name="Yan T."/>
            <person name="Shi P."/>
            <person name="Liu M."/>
            <person name="Fu X."/>
            <person name="Pan Q."/>
            <person name="Wang Y."/>
            <person name="Lv Z."/>
            <person name="Lu X."/>
            <person name="Zhang F."/>
            <person name="Jiang W."/>
            <person name="Ma Y."/>
            <person name="Chen M."/>
            <person name="Hao X."/>
            <person name="Li L."/>
            <person name="Tang Y."/>
            <person name="Lv G."/>
            <person name="Zhou Y."/>
            <person name="Sun X."/>
            <person name="Brodelius P.E."/>
            <person name="Rose J.K.C."/>
            <person name="Tang K."/>
        </authorList>
    </citation>
    <scope>NUCLEOTIDE SEQUENCE [LARGE SCALE GENOMIC DNA]</scope>
    <source>
        <strain evidence="4">cv. Huhao1</strain>
        <tissue evidence="3">Leaf</tissue>
    </source>
</reference>
<feature type="domain" description="F-box" evidence="1">
    <location>
        <begin position="13"/>
        <end position="54"/>
    </location>
</feature>
<dbReference type="InterPro" id="IPR055357">
    <property type="entry name" value="LRR_At1g61320_AtMIF1"/>
</dbReference>
<protein>
    <submittedName>
        <fullName evidence="3">F-box domain, Leucine-rich repeat domain, L domain-like protein</fullName>
    </submittedName>
</protein>
<dbReference type="SUPFAM" id="SSF81383">
    <property type="entry name" value="F-box domain"/>
    <property type="match status" value="1"/>
</dbReference>
<evidence type="ECO:0000259" key="1">
    <source>
        <dbReference type="Pfam" id="PF00646"/>
    </source>
</evidence>
<evidence type="ECO:0000259" key="2">
    <source>
        <dbReference type="Pfam" id="PF23622"/>
    </source>
</evidence>
<gene>
    <name evidence="3" type="ORF">CTI12_AA436240</name>
</gene>
<keyword evidence="4" id="KW-1185">Reference proteome</keyword>
<dbReference type="SUPFAM" id="SSF52047">
    <property type="entry name" value="RNI-like"/>
    <property type="match status" value="1"/>
</dbReference>
<dbReference type="InterPro" id="IPR032675">
    <property type="entry name" value="LRR_dom_sf"/>
</dbReference>
<dbReference type="Proteomes" id="UP000245207">
    <property type="component" value="Unassembled WGS sequence"/>
</dbReference>
<dbReference type="PANTHER" id="PTHR34145">
    <property type="entry name" value="OS02G0105600 PROTEIN"/>
    <property type="match status" value="1"/>
</dbReference>
<evidence type="ECO:0000313" key="4">
    <source>
        <dbReference type="Proteomes" id="UP000245207"/>
    </source>
</evidence>
<evidence type="ECO:0000313" key="3">
    <source>
        <dbReference type="EMBL" id="PWA54420.1"/>
    </source>
</evidence>
<dbReference type="InterPro" id="IPR053772">
    <property type="entry name" value="At1g61320/At1g61330-like"/>
</dbReference>
<feature type="domain" description="At1g61320/AtMIF1 LRR" evidence="2">
    <location>
        <begin position="100"/>
        <end position="308"/>
    </location>
</feature>
<dbReference type="InterPro" id="IPR036047">
    <property type="entry name" value="F-box-like_dom_sf"/>
</dbReference>
<comment type="caution">
    <text evidence="3">The sequence shown here is derived from an EMBL/GenBank/DDBJ whole genome shotgun (WGS) entry which is preliminary data.</text>
</comment>